<keyword evidence="1" id="KW-0812">Transmembrane</keyword>
<reference evidence="2" key="1">
    <citation type="journal article" date="2023" name="Mol. Phylogenet. Evol.">
        <title>Genome-scale phylogeny and comparative genomics of the fungal order Sordariales.</title>
        <authorList>
            <person name="Hensen N."/>
            <person name="Bonometti L."/>
            <person name="Westerberg I."/>
            <person name="Brannstrom I.O."/>
            <person name="Guillou S."/>
            <person name="Cros-Aarteil S."/>
            <person name="Calhoun S."/>
            <person name="Haridas S."/>
            <person name="Kuo A."/>
            <person name="Mondo S."/>
            <person name="Pangilinan J."/>
            <person name="Riley R."/>
            <person name="LaButti K."/>
            <person name="Andreopoulos B."/>
            <person name="Lipzen A."/>
            <person name="Chen C."/>
            <person name="Yan M."/>
            <person name="Daum C."/>
            <person name="Ng V."/>
            <person name="Clum A."/>
            <person name="Steindorff A."/>
            <person name="Ohm R.A."/>
            <person name="Martin F."/>
            <person name="Silar P."/>
            <person name="Natvig D.O."/>
            <person name="Lalanne C."/>
            <person name="Gautier V."/>
            <person name="Ament-Velasquez S.L."/>
            <person name="Kruys A."/>
            <person name="Hutchinson M.I."/>
            <person name="Powell A.J."/>
            <person name="Barry K."/>
            <person name="Miller A.N."/>
            <person name="Grigoriev I.V."/>
            <person name="Debuchy R."/>
            <person name="Gladieux P."/>
            <person name="Hiltunen Thoren M."/>
            <person name="Johannesson H."/>
        </authorList>
    </citation>
    <scope>NUCLEOTIDE SEQUENCE</scope>
    <source>
        <strain evidence="2">CBS 955.72</strain>
    </source>
</reference>
<dbReference type="AlphaFoldDB" id="A0AAJ0MIX0"/>
<comment type="caution">
    <text evidence="2">The sequence shown here is derived from an EMBL/GenBank/DDBJ whole genome shotgun (WGS) entry which is preliminary data.</text>
</comment>
<protein>
    <submittedName>
        <fullName evidence="2">Uncharacterized protein</fullName>
    </submittedName>
</protein>
<keyword evidence="1" id="KW-1133">Transmembrane helix</keyword>
<evidence type="ECO:0000313" key="2">
    <source>
        <dbReference type="EMBL" id="KAK3360725.1"/>
    </source>
</evidence>
<evidence type="ECO:0000256" key="1">
    <source>
        <dbReference type="SAM" id="Phobius"/>
    </source>
</evidence>
<proteinExistence type="predicted"/>
<keyword evidence="3" id="KW-1185">Reference proteome</keyword>
<accession>A0AAJ0MIX0</accession>
<keyword evidence="1" id="KW-0472">Membrane</keyword>
<evidence type="ECO:0000313" key="3">
    <source>
        <dbReference type="Proteomes" id="UP001275084"/>
    </source>
</evidence>
<dbReference type="Proteomes" id="UP001275084">
    <property type="component" value="Unassembled WGS sequence"/>
</dbReference>
<organism evidence="2 3">
    <name type="scientific">Lasiosphaeria hispida</name>
    <dbReference type="NCBI Taxonomy" id="260671"/>
    <lineage>
        <taxon>Eukaryota</taxon>
        <taxon>Fungi</taxon>
        <taxon>Dikarya</taxon>
        <taxon>Ascomycota</taxon>
        <taxon>Pezizomycotina</taxon>
        <taxon>Sordariomycetes</taxon>
        <taxon>Sordariomycetidae</taxon>
        <taxon>Sordariales</taxon>
        <taxon>Lasiosphaeriaceae</taxon>
        <taxon>Lasiosphaeria</taxon>
    </lineage>
</organism>
<dbReference type="EMBL" id="JAUIQD010000002">
    <property type="protein sequence ID" value="KAK3360725.1"/>
    <property type="molecule type" value="Genomic_DNA"/>
</dbReference>
<feature type="transmembrane region" description="Helical" evidence="1">
    <location>
        <begin position="6"/>
        <end position="25"/>
    </location>
</feature>
<sequence>MDANAVVMSSIAIGWAGGVFVMYCVHDFLFAAKPSAAGEGIDTDVPVANVKPDGDGNEMEEDKTYRPAMRICNAHNSLRQQYKGAEAYTPLLFAALDIDPHDWPFDPATGLVMGAPQHEEAEKLVLAQYARVMEHQDMFRKGERSGRTGVAWRRSIALTAAALVDPVACSMYLTEVLPAMVAAAAKVSKSKPPVHKLQAALRVQDDWCNKREV</sequence>
<name>A0AAJ0MIX0_9PEZI</name>
<gene>
    <name evidence="2" type="ORF">B0T25DRAFT_565605</name>
</gene>
<reference evidence="2" key="2">
    <citation type="submission" date="2023-06" db="EMBL/GenBank/DDBJ databases">
        <authorList>
            <consortium name="Lawrence Berkeley National Laboratory"/>
            <person name="Haridas S."/>
            <person name="Hensen N."/>
            <person name="Bonometti L."/>
            <person name="Westerberg I."/>
            <person name="Brannstrom I.O."/>
            <person name="Guillou S."/>
            <person name="Cros-Aarteil S."/>
            <person name="Calhoun S."/>
            <person name="Kuo A."/>
            <person name="Mondo S."/>
            <person name="Pangilinan J."/>
            <person name="Riley R."/>
            <person name="Labutti K."/>
            <person name="Andreopoulos B."/>
            <person name="Lipzen A."/>
            <person name="Chen C."/>
            <person name="Yanf M."/>
            <person name="Daum C."/>
            <person name="Ng V."/>
            <person name="Clum A."/>
            <person name="Steindorff A."/>
            <person name="Ohm R."/>
            <person name="Martin F."/>
            <person name="Silar P."/>
            <person name="Natvig D."/>
            <person name="Lalanne C."/>
            <person name="Gautier V."/>
            <person name="Ament-Velasquez S.L."/>
            <person name="Kruys A."/>
            <person name="Hutchinson M.I."/>
            <person name="Powell A.J."/>
            <person name="Barry K."/>
            <person name="Miller A.N."/>
            <person name="Grigoriev I.V."/>
            <person name="Debuchy R."/>
            <person name="Gladieux P."/>
            <person name="Thoren M.H."/>
            <person name="Johannesson H."/>
        </authorList>
    </citation>
    <scope>NUCLEOTIDE SEQUENCE</scope>
    <source>
        <strain evidence="2">CBS 955.72</strain>
    </source>
</reference>